<dbReference type="EMBL" id="KZ820268">
    <property type="protein sequence ID" value="PWN48101.1"/>
    <property type="molecule type" value="Genomic_DNA"/>
</dbReference>
<proteinExistence type="predicted"/>
<gene>
    <name evidence="1" type="ORF">IE53DRAFT_212491</name>
</gene>
<reference evidence="1 2" key="1">
    <citation type="journal article" date="2018" name="Mol. Biol. Evol.">
        <title>Broad Genomic Sampling Reveals a Smut Pathogenic Ancestry of the Fungal Clade Ustilaginomycotina.</title>
        <authorList>
            <person name="Kijpornyongpan T."/>
            <person name="Mondo S.J."/>
            <person name="Barry K."/>
            <person name="Sandor L."/>
            <person name="Lee J."/>
            <person name="Lipzen A."/>
            <person name="Pangilinan J."/>
            <person name="LaButti K."/>
            <person name="Hainaut M."/>
            <person name="Henrissat B."/>
            <person name="Grigoriev I.V."/>
            <person name="Spatafora J.W."/>
            <person name="Aime M.C."/>
        </authorList>
    </citation>
    <scope>NUCLEOTIDE SEQUENCE [LARGE SCALE GENOMIC DNA]</scope>
    <source>
        <strain evidence="1 2">SA 807</strain>
    </source>
</reference>
<keyword evidence="2" id="KW-1185">Reference proteome</keyword>
<evidence type="ECO:0000313" key="2">
    <source>
        <dbReference type="Proteomes" id="UP000245626"/>
    </source>
</evidence>
<protein>
    <submittedName>
        <fullName evidence="1">Uncharacterized protein</fullName>
    </submittedName>
</protein>
<evidence type="ECO:0000313" key="1">
    <source>
        <dbReference type="EMBL" id="PWN48101.1"/>
    </source>
</evidence>
<organism evidence="1 2">
    <name type="scientific">Violaceomyces palustris</name>
    <dbReference type="NCBI Taxonomy" id="1673888"/>
    <lineage>
        <taxon>Eukaryota</taxon>
        <taxon>Fungi</taxon>
        <taxon>Dikarya</taxon>
        <taxon>Basidiomycota</taxon>
        <taxon>Ustilaginomycotina</taxon>
        <taxon>Ustilaginomycetes</taxon>
        <taxon>Violaceomycetales</taxon>
        <taxon>Violaceomycetaceae</taxon>
        <taxon>Violaceomyces</taxon>
    </lineage>
</organism>
<sequence length="401" mass="44921">MTSETQLDHPSRITRFARLLGLKAASPPAPPKPKRPQLEPIIPRTPLEARRHILAGRRRAKRIDDAKRGEARDGVPTEVKRMVREQVLDMSRLVNRRRMSGDEQGGGNQFVEEVGHGGLETRPGEDPKIRIKPWDHEAWLKLKDEDQNHDPLTNPKRPGESRTTDQQQQQQQQQQQEQIEMLELEFVVRAYLEKDPAVKVFEEGGYVEVHLPGDVPLRQSLEKVRRLAEKVSSQTGMDQNQDRFGGGLSSSSPDGLDVAVVGRATSEQAPSVASPITQGDPPPPSPISPKEAPPPRKGRQRRRSIFSPPKEWTERETRLEAAVSTELIPPPPLDVSQTLVRTLHIVFPEHTNSVSVLFGGQLMDWMEEAALLSVRFVGRARRWNTVALDGLEFPQAVGVGE</sequence>
<name>A0ACD0NQM1_9BASI</name>
<accession>A0ACD0NQM1</accession>
<dbReference type="Proteomes" id="UP000245626">
    <property type="component" value="Unassembled WGS sequence"/>
</dbReference>